<evidence type="ECO:0000313" key="3">
    <source>
        <dbReference type="EMBL" id="OWR54355.1"/>
    </source>
</evidence>
<evidence type="ECO:0000313" key="4">
    <source>
        <dbReference type="Proteomes" id="UP000007151"/>
    </source>
</evidence>
<dbReference type="PANTHER" id="PTHR21505">
    <property type="entry name" value="MADF DOMAIN-CONTAINING PROTEIN-RELATED"/>
    <property type="match status" value="1"/>
</dbReference>
<protein>
    <recommendedName>
        <fullName evidence="2">MADF domain-containing protein</fullName>
    </recommendedName>
</protein>
<dbReference type="InterPro" id="IPR006578">
    <property type="entry name" value="MADF-dom"/>
</dbReference>
<dbReference type="Proteomes" id="UP000007151">
    <property type="component" value="Unassembled WGS sequence"/>
</dbReference>
<feature type="region of interest" description="Disordered" evidence="1">
    <location>
        <begin position="114"/>
        <end position="156"/>
    </location>
</feature>
<dbReference type="eggNOG" id="ENOG502S3MH">
    <property type="taxonomic scope" value="Eukaryota"/>
</dbReference>
<dbReference type="STRING" id="278856.A0A212FKS9"/>
<dbReference type="InParanoid" id="A0A212FKS9"/>
<feature type="domain" description="MADF" evidence="2">
    <location>
        <begin position="15"/>
        <end position="113"/>
    </location>
</feature>
<comment type="caution">
    <text evidence="3">The sequence shown here is derived from an EMBL/GenBank/DDBJ whole genome shotgun (WGS) entry which is preliminary data.</text>
</comment>
<keyword evidence="4" id="KW-1185">Reference proteome</keyword>
<evidence type="ECO:0000259" key="2">
    <source>
        <dbReference type="PROSITE" id="PS51029"/>
    </source>
</evidence>
<accession>A0A212FKS9</accession>
<gene>
    <name evidence="3" type="ORF">KGM_210482</name>
</gene>
<reference evidence="3 4" key="1">
    <citation type="journal article" date="2011" name="Cell">
        <title>The monarch butterfly genome yields insights into long-distance migration.</title>
        <authorList>
            <person name="Zhan S."/>
            <person name="Merlin C."/>
            <person name="Boore J.L."/>
            <person name="Reppert S.M."/>
        </authorList>
    </citation>
    <scope>NUCLEOTIDE SEQUENCE [LARGE SCALE GENOMIC DNA]</scope>
    <source>
        <strain evidence="3">F-2</strain>
    </source>
</reference>
<dbReference type="AlphaFoldDB" id="A0A212FKS9"/>
<evidence type="ECO:0000256" key="1">
    <source>
        <dbReference type="SAM" id="MobiDB-lite"/>
    </source>
</evidence>
<dbReference type="KEGG" id="dpl:KGM_210482"/>
<dbReference type="SMART" id="SM00595">
    <property type="entry name" value="MADF"/>
    <property type="match status" value="1"/>
</dbReference>
<dbReference type="EMBL" id="AGBW02007980">
    <property type="protein sequence ID" value="OWR54355.1"/>
    <property type="molecule type" value="Genomic_DNA"/>
</dbReference>
<proteinExistence type="predicted"/>
<dbReference type="Pfam" id="PF10545">
    <property type="entry name" value="MADF_DNA_bdg"/>
    <property type="match status" value="1"/>
</dbReference>
<dbReference type="PANTHER" id="PTHR21505:SF8">
    <property type="entry name" value="DPT-YFP REPRESSOR BY OVEREXPRESSION, ISOFORM D-RELATED"/>
    <property type="match status" value="1"/>
</dbReference>
<organism evidence="3 4">
    <name type="scientific">Danaus plexippus plexippus</name>
    <dbReference type="NCBI Taxonomy" id="278856"/>
    <lineage>
        <taxon>Eukaryota</taxon>
        <taxon>Metazoa</taxon>
        <taxon>Ecdysozoa</taxon>
        <taxon>Arthropoda</taxon>
        <taxon>Hexapoda</taxon>
        <taxon>Insecta</taxon>
        <taxon>Pterygota</taxon>
        <taxon>Neoptera</taxon>
        <taxon>Endopterygota</taxon>
        <taxon>Lepidoptera</taxon>
        <taxon>Glossata</taxon>
        <taxon>Ditrysia</taxon>
        <taxon>Papilionoidea</taxon>
        <taxon>Nymphalidae</taxon>
        <taxon>Danainae</taxon>
        <taxon>Danaini</taxon>
        <taxon>Danaina</taxon>
        <taxon>Danaus</taxon>
        <taxon>Danaus</taxon>
    </lineage>
</organism>
<sequence>MADGNVIFGRKLLKKFIQMYKELPCLWDRSCVTYKHKKKRHDAIGKLTELVQQYDRSATRLHVLRKIESMRACVRRAHRRVLQSRVQATNPDEIYTPNLWYYNMLSFVLGEEGSNDEIKDSTEPDEDESPHQKHEDVDVEDEVGYQEYASPTNMMEGNSLLQKYDYEDEKAKRYCTEVEDEYDAIGEREINVH</sequence>
<dbReference type="PROSITE" id="PS51029">
    <property type="entry name" value="MADF"/>
    <property type="match status" value="1"/>
</dbReference>
<name>A0A212FKS9_DANPL</name>